<name>A0ABX5HKE3_ESCAL</name>
<dbReference type="Proteomes" id="UP000240382">
    <property type="component" value="Unassembled WGS sequence"/>
</dbReference>
<comment type="caution">
    <text evidence="1">The sequence shown here is derived from an EMBL/GenBank/DDBJ whole genome shotgun (WGS) entry which is preliminary data.</text>
</comment>
<accession>A0ABX5HKE3</accession>
<reference evidence="1 2" key="1">
    <citation type="submission" date="2018-03" db="EMBL/GenBank/DDBJ databases">
        <title>Whole Genome Sequencing of Escherichia coli isolates from wildlife.</title>
        <authorList>
            <person name="Whitehouse C.A."/>
            <person name="Lacher D.W."/>
            <person name="Mammel M.K."/>
            <person name="Barnaba T."/>
            <person name="Lorch J.M."/>
        </authorList>
    </citation>
    <scope>NUCLEOTIDE SEQUENCE [LARGE SCALE GENOMIC DNA]</scope>
    <source>
        <strain evidence="1 2">20507-2</strain>
    </source>
</reference>
<gene>
    <name evidence="1" type="ORF">C7B09_06930</name>
</gene>
<dbReference type="EMBL" id="PYQT01000005">
    <property type="protein sequence ID" value="PSY43752.1"/>
    <property type="molecule type" value="Genomic_DNA"/>
</dbReference>
<evidence type="ECO:0000313" key="1">
    <source>
        <dbReference type="EMBL" id="PSY43752.1"/>
    </source>
</evidence>
<protein>
    <submittedName>
        <fullName evidence="1">Uncharacterized protein</fullName>
    </submittedName>
</protein>
<keyword evidence="2" id="KW-1185">Reference proteome</keyword>
<proteinExistence type="predicted"/>
<organism evidence="1 2">
    <name type="scientific">Escherichia albertii</name>
    <dbReference type="NCBI Taxonomy" id="208962"/>
    <lineage>
        <taxon>Bacteria</taxon>
        <taxon>Pseudomonadati</taxon>
        <taxon>Pseudomonadota</taxon>
        <taxon>Gammaproteobacteria</taxon>
        <taxon>Enterobacterales</taxon>
        <taxon>Enterobacteriaceae</taxon>
        <taxon>Escherichia</taxon>
    </lineage>
</organism>
<evidence type="ECO:0000313" key="2">
    <source>
        <dbReference type="Proteomes" id="UP000240382"/>
    </source>
</evidence>
<sequence length="76" mass="8688">MRSPGASREFRSDPRHFGNVLTWVIPYLSNNVEFSGTCPIELSPESSIRQVLRLVAALLYALDLQHLLVNFHQKNH</sequence>